<dbReference type="SUPFAM" id="SSF102114">
    <property type="entry name" value="Radical SAM enzymes"/>
    <property type="match status" value="1"/>
</dbReference>
<gene>
    <name evidence="8" type="ORF">KI809_19800</name>
</gene>
<evidence type="ECO:0000313" key="9">
    <source>
        <dbReference type="Proteomes" id="UP000811899"/>
    </source>
</evidence>
<organism evidence="8 9">
    <name type="scientific">Geoanaerobacter pelophilus</name>
    <dbReference type="NCBI Taxonomy" id="60036"/>
    <lineage>
        <taxon>Bacteria</taxon>
        <taxon>Pseudomonadati</taxon>
        <taxon>Thermodesulfobacteriota</taxon>
        <taxon>Desulfuromonadia</taxon>
        <taxon>Geobacterales</taxon>
        <taxon>Geobacteraceae</taxon>
        <taxon>Geoanaerobacter</taxon>
    </lineage>
</organism>
<sequence>MAALDFSRIFDLLGKIHTLLPSLFNSTRALPPLFVHIEVTHRCNVKCAMCYQDVKLSPQNELTLQEIKHIIDQLPKWCILSLTGGEPFLREDIASILEYGMKRGKCSLVTNGSLIKDSHIDMIVRNRLLLMAVSIDGMQETHDSIRRSPGLFDKAVEALGKIKEKKKELKTSFPLIDIKTVILKENLHQLTDILNLADSLSADFVTFSIPRSMDNIYSAPYRIDLQEICQTQPVYPVLGNDDLTVLTKQIEEIRKYKGKVKIRTYPEKMLNEVNLEKFYRQELTPQSFNSCFLPWSRMSISPHGDVFPCMSFLVGNVRNDSLAKLWNNDRFRAFRASLDKKSLSSFCFSCCHSECNESADCNSVNSPGRTGEH</sequence>
<name>A0AAW4LAD4_9BACT</name>
<dbReference type="CDD" id="cd21109">
    <property type="entry name" value="SPASM"/>
    <property type="match status" value="1"/>
</dbReference>
<feature type="domain" description="Radical SAM core" evidence="7">
    <location>
        <begin position="29"/>
        <end position="254"/>
    </location>
</feature>
<dbReference type="InterPro" id="IPR050377">
    <property type="entry name" value="Radical_SAM_PqqE_MftC-like"/>
</dbReference>
<protein>
    <submittedName>
        <fullName evidence="8">Radical SAM protein</fullName>
    </submittedName>
</protein>
<dbReference type="InterPro" id="IPR017200">
    <property type="entry name" value="PqqE-like"/>
</dbReference>
<keyword evidence="5" id="KW-0408">Iron</keyword>
<dbReference type="SFLD" id="SFLDS00029">
    <property type="entry name" value="Radical_SAM"/>
    <property type="match status" value="1"/>
</dbReference>
<dbReference type="GO" id="GO:0051539">
    <property type="term" value="F:4 iron, 4 sulfur cluster binding"/>
    <property type="evidence" value="ECO:0007669"/>
    <property type="project" value="UniProtKB-KW"/>
</dbReference>
<keyword evidence="9" id="KW-1185">Reference proteome</keyword>
<dbReference type="GO" id="GO:0046872">
    <property type="term" value="F:metal ion binding"/>
    <property type="evidence" value="ECO:0007669"/>
    <property type="project" value="UniProtKB-KW"/>
</dbReference>
<dbReference type="SFLD" id="SFLDG01067">
    <property type="entry name" value="SPASM/twitch_domain_containing"/>
    <property type="match status" value="1"/>
</dbReference>
<dbReference type="CDD" id="cd01335">
    <property type="entry name" value="Radical_SAM"/>
    <property type="match status" value="1"/>
</dbReference>
<keyword evidence="4" id="KW-0479">Metal-binding</keyword>
<evidence type="ECO:0000256" key="2">
    <source>
        <dbReference type="ARBA" id="ARBA00022485"/>
    </source>
</evidence>
<dbReference type="GO" id="GO:0003824">
    <property type="term" value="F:catalytic activity"/>
    <property type="evidence" value="ECO:0007669"/>
    <property type="project" value="InterPro"/>
</dbReference>
<dbReference type="Gene3D" id="3.20.20.70">
    <property type="entry name" value="Aldolase class I"/>
    <property type="match status" value="1"/>
</dbReference>
<dbReference type="SFLD" id="SFLDG01386">
    <property type="entry name" value="main_SPASM_domain-containing"/>
    <property type="match status" value="1"/>
</dbReference>
<keyword evidence="2" id="KW-0004">4Fe-4S</keyword>
<evidence type="ECO:0000256" key="3">
    <source>
        <dbReference type="ARBA" id="ARBA00022691"/>
    </source>
</evidence>
<dbReference type="Pfam" id="PF13186">
    <property type="entry name" value="SPASM"/>
    <property type="match status" value="1"/>
</dbReference>
<dbReference type="EMBL" id="JAHCVJ010000013">
    <property type="protein sequence ID" value="MBT0666560.1"/>
    <property type="molecule type" value="Genomic_DNA"/>
</dbReference>
<dbReference type="AlphaFoldDB" id="A0AAW4LAD4"/>
<comment type="cofactor">
    <cofactor evidence="1">
        <name>[4Fe-4S] cluster</name>
        <dbReference type="ChEBI" id="CHEBI:49883"/>
    </cofactor>
</comment>
<evidence type="ECO:0000256" key="6">
    <source>
        <dbReference type="ARBA" id="ARBA00023014"/>
    </source>
</evidence>
<dbReference type="PANTHER" id="PTHR11228">
    <property type="entry name" value="RADICAL SAM DOMAIN PROTEIN"/>
    <property type="match status" value="1"/>
</dbReference>
<dbReference type="InterPro" id="IPR023885">
    <property type="entry name" value="4Fe4S-binding_SPASM_dom"/>
</dbReference>
<dbReference type="PROSITE" id="PS51918">
    <property type="entry name" value="RADICAL_SAM"/>
    <property type="match status" value="1"/>
</dbReference>
<accession>A0AAW4LAD4</accession>
<dbReference type="InterPro" id="IPR058240">
    <property type="entry name" value="rSAM_sf"/>
</dbReference>
<keyword evidence="6" id="KW-0411">Iron-sulfur</keyword>
<dbReference type="Proteomes" id="UP000811899">
    <property type="component" value="Unassembled WGS sequence"/>
</dbReference>
<dbReference type="PANTHER" id="PTHR11228:SF7">
    <property type="entry name" value="PQQA PEPTIDE CYCLASE"/>
    <property type="match status" value="1"/>
</dbReference>
<reference evidence="8 9" key="1">
    <citation type="submission" date="2021-05" db="EMBL/GenBank/DDBJ databases">
        <title>The draft genome of Geobacter pelophilus DSM 12255.</title>
        <authorList>
            <person name="Xu Z."/>
            <person name="Masuda Y."/>
            <person name="Itoh H."/>
            <person name="Senoo K."/>
        </authorList>
    </citation>
    <scope>NUCLEOTIDE SEQUENCE [LARGE SCALE GENOMIC DNA]</scope>
    <source>
        <strain evidence="8 9">DSM 12255</strain>
    </source>
</reference>
<dbReference type="InterPro" id="IPR007197">
    <property type="entry name" value="rSAM"/>
</dbReference>
<comment type="caution">
    <text evidence="8">The sequence shown here is derived from an EMBL/GenBank/DDBJ whole genome shotgun (WGS) entry which is preliminary data.</text>
</comment>
<keyword evidence="3" id="KW-0949">S-adenosyl-L-methionine</keyword>
<dbReference type="InterPro" id="IPR013785">
    <property type="entry name" value="Aldolase_TIM"/>
</dbReference>
<dbReference type="RefSeq" id="WP_214173331.1">
    <property type="nucleotide sequence ID" value="NZ_JAHCVJ010000013.1"/>
</dbReference>
<evidence type="ECO:0000259" key="7">
    <source>
        <dbReference type="PROSITE" id="PS51918"/>
    </source>
</evidence>
<evidence type="ECO:0000256" key="1">
    <source>
        <dbReference type="ARBA" id="ARBA00001966"/>
    </source>
</evidence>
<evidence type="ECO:0000256" key="5">
    <source>
        <dbReference type="ARBA" id="ARBA00023004"/>
    </source>
</evidence>
<proteinExistence type="predicted"/>
<dbReference type="Pfam" id="PF04055">
    <property type="entry name" value="Radical_SAM"/>
    <property type="match status" value="1"/>
</dbReference>
<evidence type="ECO:0000256" key="4">
    <source>
        <dbReference type="ARBA" id="ARBA00022723"/>
    </source>
</evidence>
<evidence type="ECO:0000313" key="8">
    <source>
        <dbReference type="EMBL" id="MBT0666560.1"/>
    </source>
</evidence>
<dbReference type="PIRSF" id="PIRSF037420">
    <property type="entry name" value="PQQ_syn_pqqE"/>
    <property type="match status" value="1"/>
</dbReference>